<evidence type="ECO:0000256" key="8">
    <source>
        <dbReference type="ARBA" id="ARBA00023136"/>
    </source>
</evidence>
<evidence type="ECO:0000313" key="12">
    <source>
        <dbReference type="EMBL" id="KAG7461742.1"/>
    </source>
</evidence>
<keyword evidence="6" id="KW-0067">ATP-binding</keyword>
<evidence type="ECO:0000256" key="4">
    <source>
        <dbReference type="ARBA" id="ARBA00022692"/>
    </source>
</evidence>
<feature type="transmembrane region" description="Helical" evidence="10">
    <location>
        <begin position="503"/>
        <end position="521"/>
    </location>
</feature>
<dbReference type="OrthoDB" id="66620at2759"/>
<dbReference type="InterPro" id="IPR003593">
    <property type="entry name" value="AAA+_ATPase"/>
</dbReference>
<comment type="subcellular location">
    <subcellularLocation>
        <location evidence="1">Membrane</location>
        <topology evidence="1">Multi-pass membrane protein</topology>
    </subcellularLocation>
</comment>
<reference evidence="12" key="1">
    <citation type="submission" date="2021-01" db="EMBL/GenBank/DDBJ databases">
        <authorList>
            <person name="Zahm M."/>
            <person name="Roques C."/>
            <person name="Cabau C."/>
            <person name="Klopp C."/>
            <person name="Donnadieu C."/>
            <person name="Jouanno E."/>
            <person name="Lampietro C."/>
            <person name="Louis A."/>
            <person name="Herpin A."/>
            <person name="Echchiki A."/>
            <person name="Berthelot C."/>
            <person name="Parey E."/>
            <person name="Roest-Crollius H."/>
            <person name="Braasch I."/>
            <person name="Postlethwait J."/>
            <person name="Bobe J."/>
            <person name="Montfort J."/>
            <person name="Bouchez O."/>
            <person name="Begum T."/>
            <person name="Mejri S."/>
            <person name="Adams A."/>
            <person name="Chen W.-J."/>
            <person name="Guiguen Y."/>
        </authorList>
    </citation>
    <scope>NUCLEOTIDE SEQUENCE</scope>
    <source>
        <strain evidence="12">YG-15Mar2019-1</strain>
        <tissue evidence="12">Brain</tissue>
    </source>
</reference>
<dbReference type="CDD" id="cd03213">
    <property type="entry name" value="ABCG_EPDR"/>
    <property type="match status" value="1"/>
</dbReference>
<evidence type="ECO:0000256" key="3">
    <source>
        <dbReference type="ARBA" id="ARBA00022448"/>
    </source>
</evidence>
<dbReference type="InterPro" id="IPR013525">
    <property type="entry name" value="ABC2_TM"/>
</dbReference>
<keyword evidence="3" id="KW-0813">Transport</keyword>
<feature type="transmembrane region" description="Helical" evidence="10">
    <location>
        <begin position="639"/>
        <end position="657"/>
    </location>
</feature>
<dbReference type="FunFam" id="3.40.50.300:FF:000622">
    <property type="entry name" value="ATP-binding cassette sub-family G member 2"/>
    <property type="match status" value="1"/>
</dbReference>
<dbReference type="GO" id="GO:0008514">
    <property type="term" value="F:organic anion transmembrane transporter activity"/>
    <property type="evidence" value="ECO:0007669"/>
    <property type="project" value="UniProtKB-ARBA"/>
</dbReference>
<dbReference type="SUPFAM" id="SSF52540">
    <property type="entry name" value="P-loop containing nucleoside triphosphate hydrolases"/>
    <property type="match status" value="1"/>
</dbReference>
<dbReference type="GO" id="GO:0016887">
    <property type="term" value="F:ATP hydrolysis activity"/>
    <property type="evidence" value="ECO:0007669"/>
    <property type="project" value="InterPro"/>
</dbReference>
<dbReference type="InterPro" id="IPR003439">
    <property type="entry name" value="ABC_transporter-like_ATP-bd"/>
</dbReference>
<protein>
    <recommendedName>
        <fullName evidence="11">ABC transporter domain-containing protein</fullName>
    </recommendedName>
</protein>
<dbReference type="Pfam" id="PF01061">
    <property type="entry name" value="ABC2_membrane"/>
    <property type="match status" value="1"/>
</dbReference>
<keyword evidence="5" id="KW-0547">Nucleotide-binding</keyword>
<proteinExistence type="inferred from homology"/>
<gene>
    <name evidence="12" type="ORF">MATL_G00194410</name>
</gene>
<accession>A0A9D3PJ88</accession>
<dbReference type="GO" id="GO:0016324">
    <property type="term" value="C:apical plasma membrane"/>
    <property type="evidence" value="ECO:0007669"/>
    <property type="project" value="UniProtKB-ARBA"/>
</dbReference>
<keyword evidence="13" id="KW-1185">Reference proteome</keyword>
<comment type="caution">
    <text evidence="12">The sequence shown here is derived from an EMBL/GenBank/DDBJ whole genome shotgun (WGS) entry which is preliminary data.</text>
</comment>
<dbReference type="PROSITE" id="PS50893">
    <property type="entry name" value="ABC_TRANSPORTER_2"/>
    <property type="match status" value="1"/>
</dbReference>
<keyword evidence="4 10" id="KW-0812">Transmembrane</keyword>
<evidence type="ECO:0000259" key="11">
    <source>
        <dbReference type="PROSITE" id="PS50893"/>
    </source>
</evidence>
<feature type="transmembrane region" description="Helical" evidence="10">
    <location>
        <begin position="479"/>
        <end position="497"/>
    </location>
</feature>
<dbReference type="PANTHER" id="PTHR19241">
    <property type="entry name" value="ATP-BINDING CASSETTE TRANSPORTER"/>
    <property type="match status" value="1"/>
</dbReference>
<evidence type="ECO:0000256" key="10">
    <source>
        <dbReference type="SAM" id="Phobius"/>
    </source>
</evidence>
<keyword evidence="8 10" id="KW-0472">Membrane</keyword>
<evidence type="ECO:0000256" key="5">
    <source>
        <dbReference type="ARBA" id="ARBA00022741"/>
    </source>
</evidence>
<feature type="transmembrane region" description="Helical" evidence="10">
    <location>
        <begin position="396"/>
        <end position="416"/>
    </location>
</feature>
<dbReference type="GO" id="GO:0005524">
    <property type="term" value="F:ATP binding"/>
    <property type="evidence" value="ECO:0007669"/>
    <property type="project" value="UniProtKB-KW"/>
</dbReference>
<evidence type="ECO:0000256" key="2">
    <source>
        <dbReference type="ARBA" id="ARBA00005814"/>
    </source>
</evidence>
<dbReference type="AlphaFoldDB" id="A0A9D3PJ88"/>
<dbReference type="EMBL" id="JAFDVH010000017">
    <property type="protein sequence ID" value="KAG7461742.1"/>
    <property type="molecule type" value="Genomic_DNA"/>
</dbReference>
<keyword evidence="7 10" id="KW-1133">Transmembrane helix</keyword>
<evidence type="ECO:0000256" key="6">
    <source>
        <dbReference type="ARBA" id="ARBA00022840"/>
    </source>
</evidence>
<comment type="similarity">
    <text evidence="2">Belongs to the ABC transporter superfamily. ABCG family. Eye pigment precursor importer (TC 3.A.1.204) subfamily.</text>
</comment>
<dbReference type="GO" id="GO:0140359">
    <property type="term" value="F:ABC-type transporter activity"/>
    <property type="evidence" value="ECO:0007669"/>
    <property type="project" value="InterPro"/>
</dbReference>
<dbReference type="Pfam" id="PF19055">
    <property type="entry name" value="ABC2_membrane_7"/>
    <property type="match status" value="1"/>
</dbReference>
<dbReference type="InterPro" id="IPR043926">
    <property type="entry name" value="ABCG_dom"/>
</dbReference>
<dbReference type="InterPro" id="IPR027417">
    <property type="entry name" value="P-loop_NTPase"/>
</dbReference>
<evidence type="ECO:0000256" key="7">
    <source>
        <dbReference type="ARBA" id="ARBA00022989"/>
    </source>
</evidence>
<evidence type="ECO:0000313" key="13">
    <source>
        <dbReference type="Proteomes" id="UP001046870"/>
    </source>
</evidence>
<evidence type="ECO:0000256" key="1">
    <source>
        <dbReference type="ARBA" id="ARBA00004141"/>
    </source>
</evidence>
<name>A0A9D3PJ88_MEGAT</name>
<organism evidence="12 13">
    <name type="scientific">Megalops atlanticus</name>
    <name type="common">Tarpon</name>
    <name type="synonym">Clupea gigantea</name>
    <dbReference type="NCBI Taxonomy" id="7932"/>
    <lineage>
        <taxon>Eukaryota</taxon>
        <taxon>Metazoa</taxon>
        <taxon>Chordata</taxon>
        <taxon>Craniata</taxon>
        <taxon>Vertebrata</taxon>
        <taxon>Euteleostomi</taxon>
        <taxon>Actinopterygii</taxon>
        <taxon>Neopterygii</taxon>
        <taxon>Teleostei</taxon>
        <taxon>Elopiformes</taxon>
        <taxon>Megalopidae</taxon>
        <taxon>Megalops</taxon>
    </lineage>
</organism>
<dbReference type="Proteomes" id="UP001046870">
    <property type="component" value="Chromosome 17"/>
</dbReference>
<feature type="domain" description="ABC transporter" evidence="11">
    <location>
        <begin position="37"/>
        <end position="286"/>
    </location>
</feature>
<feature type="transmembrane region" description="Helical" evidence="10">
    <location>
        <begin position="533"/>
        <end position="556"/>
    </location>
</feature>
<dbReference type="Pfam" id="PF00005">
    <property type="entry name" value="ABC_tran"/>
    <property type="match status" value="1"/>
</dbReference>
<feature type="region of interest" description="Disordered" evidence="9">
    <location>
        <begin position="1"/>
        <end position="36"/>
    </location>
</feature>
<dbReference type="SMART" id="SM00382">
    <property type="entry name" value="AAA"/>
    <property type="match status" value="1"/>
</dbReference>
<dbReference type="Gene3D" id="3.40.50.300">
    <property type="entry name" value="P-loop containing nucleotide triphosphate hydrolases"/>
    <property type="match status" value="1"/>
</dbReference>
<sequence>MTEQSNHVNIAMTESSRSNGASRGQGGTMNSPHGSTVSFHNIRYSVELKSGPMCKRKVTTKEILVDLNGIMKPGLNAILGATGSGKSSFLDVLAARKDPAGLSGEVLIDGAPQPPNFKCLSGYVVQDDVVMGTLTVRENFRFSAALRLPTSVSEQEKEERVNQLIKQLGLTKVADSKVGTQMIRGISGGERKRTNIGMELIIDPSVLFLDEPTTGLDASTANSVLLLLKRMASHGRTIIMSIHQPRYSIYRLFDSLTLLVSGKQVFHGPAEEALDYFANIGYACEAHNNPADFFLDVINGDSTAVALSKIQNTEDPDFEESSSSRQSIEERLVEEYRKSAYHRDTQAALEKILKGKQCATRPKSRTITYNTSFIHQFKWVLKRTFRNLLLNPQTSVAQVAVTLFLALIVGAIFFGVKADQSGIQNRMGALFFITTNQCFGSLSAAELFITERKLFVHEYISGYYRVSVYFLSKILSDIITLRTIPAIVFSCVAYFMIGFKATVSSFFIFMLSVALVAYTATAMTMAISADQTVVAVANIFMTISFVFMMIFSGLLVNLPSIMDWLAWFQYLSIPRYGLTALQINEFVGLTFCDTSPARPTSFPGLGSCNITLPGVMCTGEQFLENQGITYTTWGLWQNHVALVIMTLIFLAIAYLKLRFIKKFT</sequence>
<dbReference type="GO" id="GO:0015562">
    <property type="term" value="F:efflux transmembrane transporter activity"/>
    <property type="evidence" value="ECO:0007669"/>
    <property type="project" value="UniProtKB-ARBA"/>
</dbReference>
<evidence type="ECO:0000256" key="9">
    <source>
        <dbReference type="SAM" id="MobiDB-lite"/>
    </source>
</evidence>